<evidence type="ECO:0000313" key="2">
    <source>
        <dbReference type="EMBL" id="WOK95907.1"/>
    </source>
</evidence>
<protein>
    <submittedName>
        <fullName evidence="2">Myb-related protein Myb4-like</fullName>
    </submittedName>
</protein>
<gene>
    <name evidence="2" type="ORF">Cni_G04614</name>
</gene>
<name>A0AAQ3JTS7_9LILI</name>
<proteinExistence type="predicted"/>
<organism evidence="2 3">
    <name type="scientific">Canna indica</name>
    <name type="common">Indian-shot</name>
    <dbReference type="NCBI Taxonomy" id="4628"/>
    <lineage>
        <taxon>Eukaryota</taxon>
        <taxon>Viridiplantae</taxon>
        <taxon>Streptophyta</taxon>
        <taxon>Embryophyta</taxon>
        <taxon>Tracheophyta</taxon>
        <taxon>Spermatophyta</taxon>
        <taxon>Magnoliopsida</taxon>
        <taxon>Liliopsida</taxon>
        <taxon>Zingiberales</taxon>
        <taxon>Cannaceae</taxon>
        <taxon>Canna</taxon>
    </lineage>
</organism>
<dbReference type="Proteomes" id="UP001327560">
    <property type="component" value="Chromosome 2"/>
</dbReference>
<reference evidence="2 3" key="1">
    <citation type="submission" date="2023-10" db="EMBL/GenBank/DDBJ databases">
        <title>Chromosome-scale genome assembly provides insights into flower coloration mechanisms of Canna indica.</title>
        <authorList>
            <person name="Li C."/>
        </authorList>
    </citation>
    <scope>NUCLEOTIDE SEQUENCE [LARGE SCALE GENOMIC DNA]</scope>
    <source>
        <tissue evidence="2">Flower</tissue>
    </source>
</reference>
<dbReference type="EMBL" id="CP136891">
    <property type="protein sequence ID" value="WOK95907.1"/>
    <property type="molecule type" value="Genomic_DNA"/>
</dbReference>
<evidence type="ECO:0000256" key="1">
    <source>
        <dbReference type="SAM" id="MobiDB-lite"/>
    </source>
</evidence>
<sequence length="159" mass="17426">MARKQREKTSSTNGGRRKLMRKLPASSLISPTPFPAPCEKIIDNNNNSYYSCSGESTITTNKDESAAASTCNTELSLSPFTRSYTQLHDLLNGSGKRMLGAGNQWHQKADDLIPVFAQTANPVRSAKEAVDYDHMSSAAWLRGEKIRLPFIDFLGVGAT</sequence>
<accession>A0AAQ3JTS7</accession>
<feature type="region of interest" description="Disordered" evidence="1">
    <location>
        <begin position="1"/>
        <end position="28"/>
    </location>
</feature>
<dbReference type="AlphaFoldDB" id="A0AAQ3JTS7"/>
<evidence type="ECO:0000313" key="3">
    <source>
        <dbReference type="Proteomes" id="UP001327560"/>
    </source>
</evidence>
<keyword evidence="3" id="KW-1185">Reference proteome</keyword>